<reference evidence="2 3" key="1">
    <citation type="journal article" date="2021" name="Comput. Struct. Biotechnol. J.">
        <title>De novo genome assembly of the potent medicinal plant Rehmannia glutinosa using nanopore technology.</title>
        <authorList>
            <person name="Ma L."/>
            <person name="Dong C."/>
            <person name="Song C."/>
            <person name="Wang X."/>
            <person name="Zheng X."/>
            <person name="Niu Y."/>
            <person name="Chen S."/>
            <person name="Feng W."/>
        </authorList>
    </citation>
    <scope>NUCLEOTIDE SEQUENCE [LARGE SCALE GENOMIC DNA]</scope>
    <source>
        <strain evidence="2">DH-2019</strain>
    </source>
</reference>
<dbReference type="InterPro" id="IPR032675">
    <property type="entry name" value="LRR_dom_sf"/>
</dbReference>
<organism evidence="2 3">
    <name type="scientific">Rehmannia glutinosa</name>
    <name type="common">Chinese foxglove</name>
    <dbReference type="NCBI Taxonomy" id="99300"/>
    <lineage>
        <taxon>Eukaryota</taxon>
        <taxon>Viridiplantae</taxon>
        <taxon>Streptophyta</taxon>
        <taxon>Embryophyta</taxon>
        <taxon>Tracheophyta</taxon>
        <taxon>Spermatophyta</taxon>
        <taxon>Magnoliopsida</taxon>
        <taxon>eudicotyledons</taxon>
        <taxon>Gunneridae</taxon>
        <taxon>Pentapetalae</taxon>
        <taxon>asterids</taxon>
        <taxon>lamiids</taxon>
        <taxon>Lamiales</taxon>
        <taxon>Orobanchaceae</taxon>
        <taxon>Rehmannieae</taxon>
        <taxon>Rehmannia</taxon>
    </lineage>
</organism>
<dbReference type="InterPro" id="IPR053772">
    <property type="entry name" value="At1g61320/At1g61330-like"/>
</dbReference>
<comment type="caution">
    <text evidence="2">The sequence shown here is derived from an EMBL/GenBank/DDBJ whole genome shotgun (WGS) entry which is preliminary data.</text>
</comment>
<evidence type="ECO:0000313" key="3">
    <source>
        <dbReference type="Proteomes" id="UP001318860"/>
    </source>
</evidence>
<dbReference type="PANTHER" id="PTHR34145">
    <property type="entry name" value="OS02G0105600 PROTEIN"/>
    <property type="match status" value="1"/>
</dbReference>
<keyword evidence="3" id="KW-1185">Reference proteome</keyword>
<dbReference type="SUPFAM" id="SSF52047">
    <property type="entry name" value="RNI-like"/>
    <property type="match status" value="1"/>
</dbReference>
<evidence type="ECO:0000313" key="2">
    <source>
        <dbReference type="EMBL" id="KAK6161544.1"/>
    </source>
</evidence>
<feature type="domain" description="F-box/LRR-repeat protein 15/At3g58940/PEG3-like LRR" evidence="1">
    <location>
        <begin position="124"/>
        <end position="209"/>
    </location>
</feature>
<dbReference type="EMBL" id="JABTTQ020000003">
    <property type="protein sequence ID" value="KAK6161544.1"/>
    <property type="molecule type" value="Genomic_DNA"/>
</dbReference>
<sequence>MEMGKRVEAINGEIELPEAIIQHIQSFLSVKQAAQTSILSKSWHNSWLTSPNLDFDERNFLNRCYESPQSQIADGFSEFAKKTMERYQKLNLKIEKFRLWMKSTKVDRNSLANELILKALKMCVNNLDLEFHSPTETFVLPDEVLGAETLIRLSVIGCKIDRRVDGKVSCSRLKFLSLRRVYIGDDVVWDIISSCPLIEKFLLSECQCLINIETPIVARWMNKVLALKSPLMKSREFHNLKSLFLDRIHIDDNLFSRDFSLKFPCLVELTLRRCNGNIGIEISSPSLECISLEQMMMFKVKFDVPNIHEFKFSGSTFPFVYFSSVSREWLSEISIWHSCQHLGASWFLKLKRFLTRLSQSKISLSILFFSEMHIGNVEDIRGLPRPVVENLMLSIHSSSSVCSALLDGLFWSFRPKVITQYLFPRPHIAEKANNEYLELLTKTLIQEVSQDCGIPDRNLFALRDLEEVRVEIFEDSLREWGPLPWKTLLDASTSLENRRKIRFQLRWGEEPVALV</sequence>
<evidence type="ECO:0000259" key="1">
    <source>
        <dbReference type="Pfam" id="PF24758"/>
    </source>
</evidence>
<dbReference type="Pfam" id="PF24758">
    <property type="entry name" value="LRR_At5g56370"/>
    <property type="match status" value="1"/>
</dbReference>
<dbReference type="InterPro" id="IPR055411">
    <property type="entry name" value="LRR_FXL15/At3g58940/PEG3-like"/>
</dbReference>
<gene>
    <name evidence="2" type="ORF">DH2020_004925</name>
</gene>
<protein>
    <recommendedName>
        <fullName evidence="1">F-box/LRR-repeat protein 15/At3g58940/PEG3-like LRR domain-containing protein</fullName>
    </recommendedName>
</protein>
<dbReference type="Proteomes" id="UP001318860">
    <property type="component" value="Unassembled WGS sequence"/>
</dbReference>
<dbReference type="SUPFAM" id="SSF81383">
    <property type="entry name" value="F-box domain"/>
    <property type="match status" value="1"/>
</dbReference>
<dbReference type="InterPro" id="IPR036047">
    <property type="entry name" value="F-box-like_dom_sf"/>
</dbReference>
<accession>A0ABR0XQY7</accession>
<proteinExistence type="predicted"/>
<dbReference type="Gene3D" id="3.80.10.10">
    <property type="entry name" value="Ribonuclease Inhibitor"/>
    <property type="match status" value="1"/>
</dbReference>
<name>A0ABR0XQY7_REHGL</name>
<dbReference type="PANTHER" id="PTHR34145:SF28">
    <property type="entry name" value="F-BOX DOMAIN-CONTAINING PROTEIN"/>
    <property type="match status" value="1"/>
</dbReference>